<gene>
    <name evidence="1" type="ORF">FGL95_23390</name>
</gene>
<dbReference type="InterPro" id="IPR019639">
    <property type="entry name" value="DUF2505"/>
</dbReference>
<reference evidence="1 2" key="1">
    <citation type="submission" date="2019-05" db="EMBL/GenBank/DDBJ databases">
        <authorList>
            <person name="Lee S.D."/>
        </authorList>
    </citation>
    <scope>NUCLEOTIDE SEQUENCE [LARGE SCALE GENOMIC DNA]</scope>
    <source>
        <strain evidence="1 2">YC2-7</strain>
    </source>
</reference>
<organism evidence="1 2">
    <name type="scientific">Antrihabitans stalactiti</name>
    <dbReference type="NCBI Taxonomy" id="2584121"/>
    <lineage>
        <taxon>Bacteria</taxon>
        <taxon>Bacillati</taxon>
        <taxon>Actinomycetota</taxon>
        <taxon>Actinomycetes</taxon>
        <taxon>Mycobacteriales</taxon>
        <taxon>Nocardiaceae</taxon>
        <taxon>Antrihabitans</taxon>
    </lineage>
</organism>
<sequence length="167" mass="18237">MGHRIEHSATHTKSVAVLHAAFTSDQFWNDRLAEIGGPGAKLVDTSVTGDTYTANMIQGIAERYLPPLVTKIRHGDLRINRRESWGPVSNGSANGTFRVTVDGAPAVIDGKLALTTEGTGSKLHIEGNVKVDFPLFGGRIEEAIGEQLNRLNDKEDEFTERWTTTHS</sequence>
<name>A0A848KJI7_9NOCA</name>
<dbReference type="Proteomes" id="UP000535543">
    <property type="component" value="Unassembled WGS sequence"/>
</dbReference>
<evidence type="ECO:0000313" key="2">
    <source>
        <dbReference type="Proteomes" id="UP000535543"/>
    </source>
</evidence>
<dbReference type="AlphaFoldDB" id="A0A848KJI7"/>
<evidence type="ECO:0000313" key="1">
    <source>
        <dbReference type="EMBL" id="NMN97986.1"/>
    </source>
</evidence>
<comment type="caution">
    <text evidence="1">The sequence shown here is derived from an EMBL/GenBank/DDBJ whole genome shotgun (WGS) entry which is preliminary data.</text>
</comment>
<reference evidence="1 2" key="2">
    <citation type="submission" date="2020-06" db="EMBL/GenBank/DDBJ databases">
        <title>Antribacter stalactiti gen. nov., sp. nov., a new member of the family Nacardiaceae isolated from a cave.</title>
        <authorList>
            <person name="Kim I.S."/>
        </authorList>
    </citation>
    <scope>NUCLEOTIDE SEQUENCE [LARGE SCALE GENOMIC DNA]</scope>
    <source>
        <strain evidence="1 2">YC2-7</strain>
    </source>
</reference>
<protein>
    <submittedName>
        <fullName evidence="1">DUF2505 domain-containing protein</fullName>
    </submittedName>
</protein>
<dbReference type="EMBL" id="VCQU01000009">
    <property type="protein sequence ID" value="NMN97986.1"/>
    <property type="molecule type" value="Genomic_DNA"/>
</dbReference>
<dbReference type="RefSeq" id="WP_169591493.1">
    <property type="nucleotide sequence ID" value="NZ_VCQU01000009.1"/>
</dbReference>
<keyword evidence="2" id="KW-1185">Reference proteome</keyword>
<accession>A0A848KJI7</accession>
<dbReference type="Pfam" id="PF10698">
    <property type="entry name" value="DUF2505"/>
    <property type="match status" value="1"/>
</dbReference>
<proteinExistence type="predicted"/>